<dbReference type="SUPFAM" id="SSF53448">
    <property type="entry name" value="Nucleotide-diphospho-sugar transferases"/>
    <property type="match status" value="1"/>
</dbReference>
<dbReference type="InterPro" id="IPR029044">
    <property type="entry name" value="Nucleotide-diphossugar_trans"/>
</dbReference>
<dbReference type="RefSeq" id="WP_332079957.1">
    <property type="nucleotide sequence ID" value="NZ_JAZHYN010000001.1"/>
</dbReference>
<dbReference type="EMBL" id="JAZHYN010000001">
    <property type="protein sequence ID" value="MEF3365062.1"/>
    <property type="molecule type" value="Genomic_DNA"/>
</dbReference>
<gene>
    <name evidence="1" type="ORF">V3H18_00785</name>
</gene>
<reference evidence="1 2" key="1">
    <citation type="submission" date="2024-02" db="EMBL/GenBank/DDBJ databases">
        <authorList>
            <person name="Grouzdev D."/>
        </authorList>
    </citation>
    <scope>NUCLEOTIDE SEQUENCE [LARGE SCALE GENOMIC DNA]</scope>
    <source>
        <strain evidence="1 2">9N</strain>
    </source>
</reference>
<sequence>MDVLAIIPATLARDGRETGILSPILGKPLLGHLLDRLSGVDKLAGVVVTTSDAPENKAILDYCAMRGTPCESGARDDLLGRLLTALKTAGAKGGLMVDAGNPLIDPALVDQVANLLQMTDGMLDWIGNTLAPTYPKGMEIDGFTAAALEEAGRRCAEPEQRREGPAFLRRNSRLYRPLSLTAPPELARPEVKLNVEGPEDLPRIEGIFRRFDGRTDFGLAEILAYLDATPAA</sequence>
<dbReference type="Proteomes" id="UP001350748">
    <property type="component" value="Unassembled WGS sequence"/>
</dbReference>
<protein>
    <submittedName>
        <fullName evidence="1">Spore coat biosynthesis protein F</fullName>
    </submittedName>
</protein>
<dbReference type="Gene3D" id="3.90.550.10">
    <property type="entry name" value="Spore Coat Polysaccharide Biosynthesis Protein SpsA, Chain A"/>
    <property type="match status" value="1"/>
</dbReference>
<proteinExistence type="predicted"/>
<comment type="caution">
    <text evidence="1">The sequence shown here is derived from an EMBL/GenBank/DDBJ whole genome shotgun (WGS) entry which is preliminary data.</text>
</comment>
<accession>A0ABU7XDE7</accession>
<organism evidence="1 2">
    <name type="scientific">Methylocystis borbori</name>
    <dbReference type="NCBI Taxonomy" id="3118750"/>
    <lineage>
        <taxon>Bacteria</taxon>
        <taxon>Pseudomonadati</taxon>
        <taxon>Pseudomonadota</taxon>
        <taxon>Alphaproteobacteria</taxon>
        <taxon>Hyphomicrobiales</taxon>
        <taxon>Methylocystaceae</taxon>
        <taxon>Methylocystis</taxon>
    </lineage>
</organism>
<name>A0ABU7XDE7_9HYPH</name>
<evidence type="ECO:0000313" key="2">
    <source>
        <dbReference type="Proteomes" id="UP001350748"/>
    </source>
</evidence>
<evidence type="ECO:0000313" key="1">
    <source>
        <dbReference type="EMBL" id="MEF3365062.1"/>
    </source>
</evidence>
<keyword evidence="2" id="KW-1185">Reference proteome</keyword>